<keyword evidence="5" id="KW-0999">Mitochondrion inner membrane</keyword>
<comment type="catalytic activity">
    <reaction evidence="5">
        <text>a 3-demethylubiquinol + S-adenosyl-L-methionine = a ubiquinol + S-adenosyl-L-homocysteine + H(+)</text>
        <dbReference type="Rhea" id="RHEA:44380"/>
        <dbReference type="Rhea" id="RHEA-COMP:9566"/>
        <dbReference type="Rhea" id="RHEA-COMP:10914"/>
        <dbReference type="ChEBI" id="CHEBI:15378"/>
        <dbReference type="ChEBI" id="CHEBI:17976"/>
        <dbReference type="ChEBI" id="CHEBI:57856"/>
        <dbReference type="ChEBI" id="CHEBI:59789"/>
        <dbReference type="ChEBI" id="CHEBI:84422"/>
        <dbReference type="EC" id="2.1.1.64"/>
    </reaction>
</comment>
<comment type="subunit">
    <text evidence="5">Component of a multi-subunit COQ enzyme complex.</text>
</comment>
<comment type="pathway">
    <text evidence="5">Cofactor biosynthesis; ubiquinone biosynthesis.</text>
</comment>
<dbReference type="GeneID" id="105214192"/>
<dbReference type="OrthoDB" id="3265906at2759"/>
<reference evidence="7" key="2">
    <citation type="journal article" date="2015" name="Gigascience">
        <title>Reconstructing a comprehensive transcriptome assembly of a white-pupal translocated strain of the pest fruit fly Bactrocera cucurbitae.</title>
        <authorList>
            <person name="Sim S.B."/>
            <person name="Calla B."/>
            <person name="Hall B."/>
            <person name="DeRego T."/>
            <person name="Geib S.M."/>
        </authorList>
    </citation>
    <scope>NUCLEOTIDE SEQUENCE</scope>
</reference>
<dbReference type="EC" id="2.1.1.64" evidence="5"/>
<evidence type="ECO:0000256" key="1">
    <source>
        <dbReference type="ARBA" id="ARBA00022603"/>
    </source>
</evidence>
<dbReference type="InterPro" id="IPR013217">
    <property type="entry name" value="Methyltransf_12"/>
</dbReference>
<accession>A0A0A1XPA7</accession>
<feature type="binding site" evidence="5">
    <location>
        <position position="134"/>
    </location>
    <ligand>
        <name>S-adenosyl-L-methionine</name>
        <dbReference type="ChEBI" id="CHEBI:59789"/>
    </ligand>
</feature>
<comment type="function">
    <text evidence="5">O-methyltransferase required for two non-consecutive steps during ubiquinone biosynthesis. Catalyzes the 2 O-methylation of 3,4-dihydroxy-5-(all-trans-polyprenyl)benzoic acid into 4-hydroxy-3-methoxy-5-(all-trans-polyprenyl)benzoic acid. Also catalyzes the last step of ubiquinone biosynthesis by mediating methylation of 3-demethylubiquinone into ubiquinone. Also able to mediate the methylation of 3-demethylubiquinol into ubiquinol.</text>
</comment>
<sequence length="294" mass="32775">MLCPLLKIQRHLLIGTSHLQFAQITANKTYTSTANGQTQRGQTHSASTQKEIDHHANLSANWWNLNGPMQSLHKLNELRVPFIRDGIVARGNVDAALVNTTKVLQNQSILEVGCGGGILTEALARLSANVTGVDLGEDVIKTAREHLENHSTDLKNNVNYKIEPIEVHAKTNLNHYDAVVCSEVLEHIDDKAGFLTHCVQTLKPGGSIFITTMNKTIPLWIGGIFLAEYVFGIAPKNTHHWEKLATPLDVQRILSALNCQTVLTNGFTYDVIRRRWRWINSNIMCYAIQAVKTE</sequence>
<dbReference type="GO" id="GO:0031314">
    <property type="term" value="C:extrinsic component of mitochondrial inner membrane"/>
    <property type="evidence" value="ECO:0007669"/>
    <property type="project" value="UniProtKB-UniRule"/>
</dbReference>
<gene>
    <name evidence="7" type="primary">Coq3_1</name>
    <name evidence="5" type="synonym">coq3</name>
    <name evidence="7" type="ORF">g.41235</name>
</gene>
<dbReference type="CTD" id="51805"/>
<comment type="similarity">
    <text evidence="5">Belongs to the class I-like SAM-binding methyltransferase superfamily. UbiG/COQ3 family.</text>
</comment>
<keyword evidence="1 5" id="KW-0489">Methyltransferase</keyword>
<comment type="subcellular location">
    <subcellularLocation>
        <location evidence="5">Mitochondrion inner membrane</location>
        <topology evidence="5">Peripheral membrane protein</topology>
        <orientation evidence="5">Matrix side</orientation>
    </subcellularLocation>
</comment>
<feature type="binding site" evidence="5">
    <location>
        <position position="187"/>
    </location>
    <ligand>
        <name>Mg(2+)</name>
        <dbReference type="ChEBI" id="CHEBI:18420"/>
    </ligand>
</feature>
<dbReference type="GO" id="GO:0010420">
    <property type="term" value="F:polyprenyldihydroxybenzoate methyltransferase activity"/>
    <property type="evidence" value="ECO:0007669"/>
    <property type="project" value="UniProtKB-UniRule"/>
</dbReference>
<dbReference type="HAMAP" id="MF_00472">
    <property type="entry name" value="UbiG"/>
    <property type="match status" value="1"/>
</dbReference>
<dbReference type="UniPathway" id="UPA00232"/>
<comment type="cofactor">
    <cofactor evidence="5">
        <name>Mg(2+)</name>
        <dbReference type="ChEBI" id="CHEBI:18420"/>
    </cofactor>
</comment>
<keyword evidence="5" id="KW-0460">Magnesium</keyword>
<keyword evidence="4 5" id="KW-0949">S-adenosyl-L-methionine</keyword>
<dbReference type="GO" id="GO:0061542">
    <property type="term" value="F:3-demethylubiquinol 3-O-methyltransferase activity"/>
    <property type="evidence" value="ECO:0007669"/>
    <property type="project" value="UniProtKB-UniRule"/>
</dbReference>
<dbReference type="AlphaFoldDB" id="A0A0A1XPA7"/>
<dbReference type="Pfam" id="PF08242">
    <property type="entry name" value="Methyltransf_12"/>
    <property type="match status" value="1"/>
</dbReference>
<organism evidence="7">
    <name type="scientific">Zeugodacus cucurbitae</name>
    <name type="common">Melon fruit fly</name>
    <name type="synonym">Bactrocera cucurbitae</name>
    <dbReference type="NCBI Taxonomy" id="28588"/>
    <lineage>
        <taxon>Eukaryota</taxon>
        <taxon>Metazoa</taxon>
        <taxon>Ecdysozoa</taxon>
        <taxon>Arthropoda</taxon>
        <taxon>Hexapoda</taxon>
        <taxon>Insecta</taxon>
        <taxon>Pterygota</taxon>
        <taxon>Neoptera</taxon>
        <taxon>Endopterygota</taxon>
        <taxon>Diptera</taxon>
        <taxon>Brachycera</taxon>
        <taxon>Muscomorpha</taxon>
        <taxon>Tephritoidea</taxon>
        <taxon>Tephritidae</taxon>
        <taxon>Zeugodacus</taxon>
        <taxon>Zeugodacus</taxon>
    </lineage>
</organism>
<comment type="catalytic activity">
    <reaction evidence="5">
        <text>a 3,4-dihydroxy-5-(all-trans-polyprenyl)benzoate + S-adenosyl-L-methionine = a 4-hydroxy-3-methoxy-5-(all-trans-polyprenyl)benzoate + S-adenosyl-L-homocysteine + H(+)</text>
        <dbReference type="Rhea" id="RHEA:44452"/>
        <dbReference type="Rhea" id="RHEA-COMP:10930"/>
        <dbReference type="Rhea" id="RHEA-COMP:10931"/>
        <dbReference type="ChEBI" id="CHEBI:15378"/>
        <dbReference type="ChEBI" id="CHEBI:57856"/>
        <dbReference type="ChEBI" id="CHEBI:59789"/>
        <dbReference type="ChEBI" id="CHEBI:64694"/>
        <dbReference type="ChEBI" id="CHEBI:84443"/>
        <dbReference type="EC" id="2.1.1.114"/>
    </reaction>
</comment>
<dbReference type="NCBIfam" id="TIGR01983">
    <property type="entry name" value="UbiG"/>
    <property type="match status" value="1"/>
</dbReference>
<feature type="binding site" evidence="5">
    <location>
        <position position="182"/>
    </location>
    <ligand>
        <name>S-adenosyl-L-methionine</name>
        <dbReference type="ChEBI" id="CHEBI:59789"/>
    </ligand>
</feature>
<dbReference type="CDD" id="cd02440">
    <property type="entry name" value="AdoMet_MTases"/>
    <property type="match status" value="1"/>
</dbReference>
<feature type="domain" description="Methyltransferase type 12" evidence="6">
    <location>
        <begin position="110"/>
        <end position="207"/>
    </location>
</feature>
<dbReference type="GO" id="GO:0032259">
    <property type="term" value="P:methylation"/>
    <property type="evidence" value="ECO:0007669"/>
    <property type="project" value="UniProtKB-KW"/>
</dbReference>
<dbReference type="EMBL" id="GBXI01001577">
    <property type="protein sequence ID" value="JAD12715.1"/>
    <property type="molecule type" value="Transcribed_RNA"/>
</dbReference>
<evidence type="ECO:0000256" key="5">
    <source>
        <dbReference type="HAMAP-Rule" id="MF_03190"/>
    </source>
</evidence>
<dbReference type="Gene3D" id="3.40.50.150">
    <property type="entry name" value="Vaccinia Virus protein VP39"/>
    <property type="match status" value="1"/>
</dbReference>
<evidence type="ECO:0000256" key="3">
    <source>
        <dbReference type="ARBA" id="ARBA00022688"/>
    </source>
</evidence>
<reference evidence="7" key="1">
    <citation type="submission" date="2014-11" db="EMBL/GenBank/DDBJ databases">
        <authorList>
            <person name="Geib S."/>
        </authorList>
    </citation>
    <scope>NUCLEOTIDE SEQUENCE</scope>
</reference>
<feature type="binding site" evidence="5">
    <location>
        <position position="183"/>
    </location>
    <ligand>
        <name>Mg(2+)</name>
        <dbReference type="ChEBI" id="CHEBI:18420"/>
    </ligand>
</feature>
<evidence type="ECO:0000256" key="2">
    <source>
        <dbReference type="ARBA" id="ARBA00022679"/>
    </source>
</evidence>
<evidence type="ECO:0000256" key="4">
    <source>
        <dbReference type="ARBA" id="ARBA00022691"/>
    </source>
</evidence>
<dbReference type="PANTHER" id="PTHR43464">
    <property type="entry name" value="METHYLTRANSFERASE"/>
    <property type="match status" value="1"/>
</dbReference>
<dbReference type="GO" id="GO:0120537">
    <property type="term" value="F:3-demethylubiquinone 3-O-methyltransferase activity"/>
    <property type="evidence" value="ECO:0007669"/>
    <property type="project" value="RHEA"/>
</dbReference>
<keyword evidence="5" id="KW-0479">Metal-binding</keyword>
<name>A0A0A1XPA7_ZEUCU</name>
<keyword evidence="5" id="KW-0472">Membrane</keyword>
<dbReference type="EC" id="2.1.1.114" evidence="5"/>
<evidence type="ECO:0000259" key="6">
    <source>
        <dbReference type="Pfam" id="PF08242"/>
    </source>
</evidence>
<dbReference type="InterPro" id="IPR010233">
    <property type="entry name" value="UbiG_MeTrfase"/>
</dbReference>
<protein>
    <recommendedName>
        <fullName evidence="5">Ubiquinone biosynthesis O-methyltransferase, mitochondrial</fullName>
    </recommendedName>
    <alternativeName>
        <fullName evidence="5">3-demethylubiquinol 3-O-methyltransferase</fullName>
        <ecNumber evidence="5">2.1.1.64</ecNumber>
    </alternativeName>
    <alternativeName>
        <fullName evidence="5">3-demethylubiquinone 3-O-methyltransferase</fullName>
        <ecNumber evidence="5">2.1.1.-</ecNumber>
    </alternativeName>
    <alternativeName>
        <fullName evidence="5">Polyprenyldihydroxybenzoate methyltransferase</fullName>
        <ecNumber evidence="5">2.1.1.114</ecNumber>
    </alternativeName>
</protein>
<keyword evidence="5" id="KW-0496">Mitochondrion</keyword>
<dbReference type="GO" id="GO:0046872">
    <property type="term" value="F:metal ion binding"/>
    <property type="evidence" value="ECO:0007669"/>
    <property type="project" value="UniProtKB-KW"/>
</dbReference>
<dbReference type="EC" id="2.1.1.-" evidence="5"/>
<evidence type="ECO:0000313" key="7">
    <source>
        <dbReference type="EMBL" id="JAD12715.1"/>
    </source>
</evidence>
<comment type="catalytic activity">
    <reaction evidence="5">
        <text>a 3-demethylubiquinone + S-adenosyl-L-methionine = a ubiquinone + S-adenosyl-L-homocysteine</text>
        <dbReference type="Rhea" id="RHEA:81215"/>
        <dbReference type="Rhea" id="RHEA-COMP:9565"/>
        <dbReference type="Rhea" id="RHEA-COMP:19654"/>
        <dbReference type="ChEBI" id="CHEBI:16389"/>
        <dbReference type="ChEBI" id="CHEBI:57856"/>
        <dbReference type="ChEBI" id="CHEBI:59789"/>
        <dbReference type="ChEBI" id="CHEBI:231825"/>
    </reaction>
</comment>
<proteinExistence type="inferred from homology"/>
<keyword evidence="2 5" id="KW-0808">Transferase</keyword>
<dbReference type="InterPro" id="IPR029063">
    <property type="entry name" value="SAM-dependent_MTases_sf"/>
</dbReference>
<feature type="binding site" evidence="5">
    <location>
        <position position="113"/>
    </location>
    <ligand>
        <name>S-adenosyl-L-methionine</name>
        <dbReference type="ChEBI" id="CHEBI:59789"/>
    </ligand>
</feature>
<keyword evidence="3 5" id="KW-0831">Ubiquinone biosynthesis</keyword>
<feature type="binding site" evidence="5">
    <location>
        <position position="186"/>
    </location>
    <ligand>
        <name>Mg(2+)</name>
        <dbReference type="ChEBI" id="CHEBI:18420"/>
    </ligand>
</feature>
<dbReference type="SUPFAM" id="SSF53335">
    <property type="entry name" value="S-adenosyl-L-methionine-dependent methyltransferases"/>
    <property type="match status" value="1"/>
</dbReference>
<dbReference type="PANTHER" id="PTHR43464:SF19">
    <property type="entry name" value="UBIQUINONE BIOSYNTHESIS O-METHYLTRANSFERASE, MITOCHONDRIAL"/>
    <property type="match status" value="1"/>
</dbReference>
<dbReference type="RefSeq" id="XP_011185775.1">
    <property type="nucleotide sequence ID" value="XM_011187473.3"/>
</dbReference>
<feature type="binding site" evidence="5">
    <location>
        <position position="79"/>
    </location>
    <ligand>
        <name>S-adenosyl-L-methionine</name>
        <dbReference type="ChEBI" id="CHEBI:59789"/>
    </ligand>
</feature>